<name>A0A1L8CL87_9PROT</name>
<comment type="caution">
    <text evidence="2">The sequence shown here is derived from an EMBL/GenBank/DDBJ whole genome shotgun (WGS) entry which is preliminary data.</text>
</comment>
<dbReference type="AlphaFoldDB" id="A0A1L8CL87"/>
<gene>
    <name evidence="2" type="ORF">MMIC_P0623</name>
</gene>
<evidence type="ECO:0000256" key="1">
    <source>
        <dbReference type="SAM" id="Phobius"/>
    </source>
</evidence>
<organism evidence="2 3">
    <name type="scientific">Mariprofundus micogutta</name>
    <dbReference type="NCBI Taxonomy" id="1921010"/>
    <lineage>
        <taxon>Bacteria</taxon>
        <taxon>Pseudomonadati</taxon>
        <taxon>Pseudomonadota</taxon>
        <taxon>Candidatius Mariprofundia</taxon>
        <taxon>Mariprofundales</taxon>
        <taxon>Mariprofundaceae</taxon>
        <taxon>Mariprofundus</taxon>
    </lineage>
</organism>
<dbReference type="EMBL" id="BDFD01000003">
    <property type="protein sequence ID" value="GAV19672.1"/>
    <property type="molecule type" value="Genomic_DNA"/>
</dbReference>
<dbReference type="Proteomes" id="UP000231632">
    <property type="component" value="Unassembled WGS sequence"/>
</dbReference>
<evidence type="ECO:0000313" key="3">
    <source>
        <dbReference type="Proteomes" id="UP000231632"/>
    </source>
</evidence>
<accession>A0A1L8CL87</accession>
<dbReference type="Gene3D" id="2.60.320.10">
    <property type="entry name" value="N-utilization substance G protein NusG, insert domain"/>
    <property type="match status" value="1"/>
</dbReference>
<dbReference type="InterPro" id="IPR038690">
    <property type="entry name" value="NusG_2_sf"/>
</dbReference>
<keyword evidence="1" id="KW-0812">Transmembrane</keyword>
<dbReference type="Pfam" id="PF07009">
    <property type="entry name" value="NusG_II"/>
    <property type="match status" value="1"/>
</dbReference>
<sequence length="142" mass="15354">MALLTRESDHSMLMLLKGSKVDRLLLCVSLLAIVISWFVIQSRIAAGPAVAEIYHGQVLLATYPLPQPGEAAQRLHIEGELGTSEVLLDQEGVRIVSSPCTTQHCVQSGVHRHAGDMIACVPNRILITVRGKSASTYDAIVE</sequence>
<keyword evidence="3" id="KW-1185">Reference proteome</keyword>
<dbReference type="STRING" id="1921010.MMIC_P0623"/>
<proteinExistence type="predicted"/>
<evidence type="ECO:0000313" key="2">
    <source>
        <dbReference type="EMBL" id="GAV19672.1"/>
    </source>
</evidence>
<reference evidence="2 3" key="1">
    <citation type="journal article" date="2017" name="Arch. Microbiol.">
        <title>Mariprofundus micogutta sp. nov., a novel iron-oxidizing zetaproteobacterium isolated from a deep-sea hydrothermal field at the Bayonnaise knoll of the Izu-Ogasawara arc, and a description of Mariprofundales ord. nov. and Zetaproteobacteria classis nov.</title>
        <authorList>
            <person name="Makita H."/>
            <person name="Tanaka E."/>
            <person name="Mitsunobu S."/>
            <person name="Miyazaki M."/>
            <person name="Nunoura T."/>
            <person name="Uematsu K."/>
            <person name="Takaki Y."/>
            <person name="Nishi S."/>
            <person name="Shimamura S."/>
            <person name="Takai K."/>
        </authorList>
    </citation>
    <scope>NUCLEOTIDE SEQUENCE [LARGE SCALE GENOMIC DNA]</scope>
    <source>
        <strain evidence="2 3">ET2</strain>
    </source>
</reference>
<protein>
    <submittedName>
        <fullName evidence="2">Uncharacterized protein</fullName>
    </submittedName>
</protein>
<keyword evidence="1" id="KW-1133">Transmembrane helix</keyword>
<dbReference type="CDD" id="cd09910">
    <property type="entry name" value="NGN-insert_like"/>
    <property type="match status" value="1"/>
</dbReference>
<dbReference type="RefSeq" id="WP_227819324.1">
    <property type="nucleotide sequence ID" value="NZ_BDFD01000003.1"/>
</dbReference>
<keyword evidence="1" id="KW-0472">Membrane</keyword>
<feature type="transmembrane region" description="Helical" evidence="1">
    <location>
        <begin position="21"/>
        <end position="40"/>
    </location>
</feature>